<dbReference type="InterPro" id="IPR000715">
    <property type="entry name" value="Glycosyl_transferase_4"/>
</dbReference>
<accession>A0A3D8IR04</accession>
<reference evidence="9 10" key="1">
    <citation type="submission" date="2018-04" db="EMBL/GenBank/DDBJ databases">
        <title>Novel Campyloabacter and Helicobacter Species and Strains.</title>
        <authorList>
            <person name="Mannion A.J."/>
            <person name="Shen Z."/>
            <person name="Fox J.G."/>
        </authorList>
    </citation>
    <scope>NUCLEOTIDE SEQUENCE [LARGE SCALE GENOMIC DNA]</scope>
    <source>
        <strain evidence="9 10">MIT 17-337</strain>
    </source>
</reference>
<keyword evidence="10" id="KW-1185">Reference proteome</keyword>
<organism evidence="9 10">
    <name type="scientific">Helicobacter didelphidarum</name>
    <dbReference type="NCBI Taxonomy" id="2040648"/>
    <lineage>
        <taxon>Bacteria</taxon>
        <taxon>Pseudomonadati</taxon>
        <taxon>Campylobacterota</taxon>
        <taxon>Epsilonproteobacteria</taxon>
        <taxon>Campylobacterales</taxon>
        <taxon>Helicobacteraceae</taxon>
        <taxon>Helicobacter</taxon>
    </lineage>
</organism>
<evidence type="ECO:0000256" key="2">
    <source>
        <dbReference type="ARBA" id="ARBA00022475"/>
    </source>
</evidence>
<evidence type="ECO:0000256" key="1">
    <source>
        <dbReference type="ARBA" id="ARBA00004651"/>
    </source>
</evidence>
<feature type="transmembrane region" description="Helical" evidence="8">
    <location>
        <begin position="320"/>
        <end position="340"/>
    </location>
</feature>
<name>A0A3D8IR04_9HELI</name>
<proteinExistence type="predicted"/>
<evidence type="ECO:0000256" key="4">
    <source>
        <dbReference type="ARBA" id="ARBA00022692"/>
    </source>
</evidence>
<dbReference type="EMBL" id="NXLQ01000001">
    <property type="protein sequence ID" value="RDU67689.1"/>
    <property type="molecule type" value="Genomic_DNA"/>
</dbReference>
<dbReference type="RefSeq" id="WP_115542216.1">
    <property type="nucleotide sequence ID" value="NZ_NXLQ01000001.1"/>
</dbReference>
<comment type="caution">
    <text evidence="9">The sequence shown here is derived from an EMBL/GenBank/DDBJ whole genome shotgun (WGS) entry which is preliminary data.</text>
</comment>
<keyword evidence="2" id="KW-1003">Cell membrane</keyword>
<feature type="transmembrane region" description="Helical" evidence="8">
    <location>
        <begin position="50"/>
        <end position="70"/>
    </location>
</feature>
<dbReference type="GO" id="GO:0005886">
    <property type="term" value="C:plasma membrane"/>
    <property type="evidence" value="ECO:0007669"/>
    <property type="project" value="UniProtKB-SubCell"/>
</dbReference>
<dbReference type="PANTHER" id="PTHR22926:SF3">
    <property type="entry name" value="UNDECAPRENYL-PHOSPHATE ALPHA-N-ACETYLGLUCOSAMINYL 1-PHOSPHATE TRANSFERASE"/>
    <property type="match status" value="1"/>
</dbReference>
<feature type="binding site" evidence="7">
    <location>
        <position position="155"/>
    </location>
    <ligand>
        <name>Mg(2+)</name>
        <dbReference type="ChEBI" id="CHEBI:18420"/>
    </ligand>
</feature>
<evidence type="ECO:0000256" key="3">
    <source>
        <dbReference type="ARBA" id="ARBA00022679"/>
    </source>
</evidence>
<comment type="subcellular location">
    <subcellularLocation>
        <location evidence="1">Cell membrane</location>
        <topology evidence="1">Multi-pass membrane protein</topology>
    </subcellularLocation>
</comment>
<sequence>MSILQLYSFIFFGFVCGLIALVLTYILSVTMRIMQDRTLTNKFKIHHHNTPRCGGIGIFLSLIVIAMAGIEIPKAIFDPLAGLHLYIACFIIMLSGTFKDSNRNPSIIINITMQTIGFLYFIFSFIFLVVDSVIISMLGIFVTLLFLFFTTNSINVIDGVNGNAIFYSIILLVSLCFVGYQLQINFVIFICTILLGICFVFLLFNFPYGKMFLGDGGAFLLGFIIGALLFICVWYFKLNFYYALTLFIYPLCEFIASICTRWRHIKSYSFAEIFIHLCEPNNYHLHFFFYAQFGHYGVLILNSLCAIFICFITLYYDNTLLLLLLGIGFCIIYMILFFSLRTKKLYLYNKA</sequence>
<protein>
    <recommendedName>
        <fullName evidence="11">Methicillin resistance protein</fullName>
    </recommendedName>
</protein>
<evidence type="ECO:0000313" key="10">
    <source>
        <dbReference type="Proteomes" id="UP000256379"/>
    </source>
</evidence>
<dbReference type="GO" id="GO:0016780">
    <property type="term" value="F:phosphotransferase activity, for other substituted phosphate groups"/>
    <property type="evidence" value="ECO:0007669"/>
    <property type="project" value="InterPro"/>
</dbReference>
<evidence type="ECO:0000256" key="5">
    <source>
        <dbReference type="ARBA" id="ARBA00022989"/>
    </source>
</evidence>
<evidence type="ECO:0000313" key="9">
    <source>
        <dbReference type="EMBL" id="RDU67689.1"/>
    </source>
</evidence>
<evidence type="ECO:0000256" key="7">
    <source>
        <dbReference type="PIRSR" id="PIRSR600715-1"/>
    </source>
</evidence>
<evidence type="ECO:0000256" key="6">
    <source>
        <dbReference type="ARBA" id="ARBA00023136"/>
    </source>
</evidence>
<feature type="transmembrane region" description="Helical" evidence="8">
    <location>
        <begin position="76"/>
        <end position="95"/>
    </location>
</feature>
<feature type="transmembrane region" description="Helical" evidence="8">
    <location>
        <begin position="107"/>
        <end position="127"/>
    </location>
</feature>
<dbReference type="GO" id="GO:0044038">
    <property type="term" value="P:cell wall macromolecule biosynthetic process"/>
    <property type="evidence" value="ECO:0007669"/>
    <property type="project" value="TreeGrafter"/>
</dbReference>
<comment type="cofactor">
    <cofactor evidence="7">
        <name>Mg(2+)</name>
        <dbReference type="ChEBI" id="CHEBI:18420"/>
    </cofactor>
</comment>
<keyword evidence="4 8" id="KW-0812">Transmembrane</keyword>
<dbReference type="OrthoDB" id="9783652at2"/>
<keyword evidence="5 8" id="KW-1133">Transmembrane helix</keyword>
<feature type="transmembrane region" description="Helical" evidence="8">
    <location>
        <begin position="186"/>
        <end position="206"/>
    </location>
</feature>
<dbReference type="AlphaFoldDB" id="A0A3D8IR04"/>
<keyword evidence="7" id="KW-0460">Magnesium</keyword>
<dbReference type="GO" id="GO:0009103">
    <property type="term" value="P:lipopolysaccharide biosynthetic process"/>
    <property type="evidence" value="ECO:0007669"/>
    <property type="project" value="TreeGrafter"/>
</dbReference>
<feature type="transmembrane region" description="Helical" evidence="8">
    <location>
        <begin position="133"/>
        <end position="152"/>
    </location>
</feature>
<dbReference type="Proteomes" id="UP000256379">
    <property type="component" value="Unassembled WGS sequence"/>
</dbReference>
<evidence type="ECO:0008006" key="11">
    <source>
        <dbReference type="Google" id="ProtNLM"/>
    </source>
</evidence>
<keyword evidence="6 8" id="KW-0472">Membrane</keyword>
<feature type="transmembrane region" description="Helical" evidence="8">
    <location>
        <begin position="218"/>
        <end position="236"/>
    </location>
</feature>
<dbReference type="Pfam" id="PF00953">
    <property type="entry name" value="Glycos_transf_4"/>
    <property type="match status" value="1"/>
</dbReference>
<dbReference type="GO" id="GO:0071555">
    <property type="term" value="P:cell wall organization"/>
    <property type="evidence" value="ECO:0007669"/>
    <property type="project" value="TreeGrafter"/>
</dbReference>
<evidence type="ECO:0000256" key="8">
    <source>
        <dbReference type="SAM" id="Phobius"/>
    </source>
</evidence>
<feature type="transmembrane region" description="Helical" evidence="8">
    <location>
        <begin position="293"/>
        <end position="314"/>
    </location>
</feature>
<feature type="transmembrane region" description="Helical" evidence="8">
    <location>
        <begin position="6"/>
        <end position="29"/>
    </location>
</feature>
<dbReference type="PANTHER" id="PTHR22926">
    <property type="entry name" value="PHOSPHO-N-ACETYLMURAMOYL-PENTAPEPTIDE-TRANSFERASE"/>
    <property type="match status" value="1"/>
</dbReference>
<keyword evidence="3" id="KW-0808">Transferase</keyword>
<keyword evidence="7" id="KW-0479">Metal-binding</keyword>
<feature type="transmembrane region" description="Helical" evidence="8">
    <location>
        <begin position="242"/>
        <end position="260"/>
    </location>
</feature>
<gene>
    <name evidence="9" type="ORF">CQA53_01435</name>
</gene>
<feature type="binding site" evidence="7">
    <location>
        <position position="215"/>
    </location>
    <ligand>
        <name>Mg(2+)</name>
        <dbReference type="ChEBI" id="CHEBI:18420"/>
    </ligand>
</feature>
<dbReference type="GO" id="GO:0046872">
    <property type="term" value="F:metal ion binding"/>
    <property type="evidence" value="ECO:0007669"/>
    <property type="project" value="UniProtKB-KW"/>
</dbReference>
<feature type="transmembrane region" description="Helical" evidence="8">
    <location>
        <begin position="164"/>
        <end position="180"/>
    </location>
</feature>